<keyword evidence="2" id="KW-0863">Zinc-finger</keyword>
<evidence type="ECO:0000313" key="6">
    <source>
        <dbReference type="Proteomes" id="UP001151760"/>
    </source>
</evidence>
<evidence type="ECO:0000313" key="5">
    <source>
        <dbReference type="EMBL" id="GJT73328.1"/>
    </source>
</evidence>
<protein>
    <submittedName>
        <fullName evidence="5">E3 SUMO-protein ligase SIZ1-like protein isoform X2</fullName>
    </submittedName>
</protein>
<keyword evidence="3" id="KW-0862">Zinc</keyword>
<evidence type="ECO:0000256" key="2">
    <source>
        <dbReference type="ARBA" id="ARBA00022771"/>
    </source>
</evidence>
<keyword evidence="6" id="KW-1185">Reference proteome</keyword>
<dbReference type="SMART" id="SM00249">
    <property type="entry name" value="PHD"/>
    <property type="match status" value="1"/>
</dbReference>
<sequence>MTITGAKNPVTGRGSVWIRKEVIVDQKVRCPCGGSAKTEFMIQCSDPKCHVWQHIPCVVIPMKLTERAPPAPSQHYCEVCRIDRCDPFGFLSSQPLHMDRENVHMLKNAGYDVQAWCILLNDSVPFRMQWPQYSDLKVNAR</sequence>
<dbReference type="Gene3D" id="3.30.40.10">
    <property type="entry name" value="Zinc/RING finger domain, C3HC4 (zinc finger)"/>
    <property type="match status" value="1"/>
</dbReference>
<accession>A0ABQ5GE18</accession>
<feature type="domain" description="Zinc finger PHD-type" evidence="4">
    <location>
        <begin position="29"/>
        <end position="81"/>
    </location>
</feature>
<dbReference type="EMBL" id="BQNB010018341">
    <property type="protein sequence ID" value="GJT73328.1"/>
    <property type="molecule type" value="Genomic_DNA"/>
</dbReference>
<gene>
    <name evidence="5" type="ORF">Tco_1032614</name>
</gene>
<dbReference type="Proteomes" id="UP001151760">
    <property type="component" value="Unassembled WGS sequence"/>
</dbReference>
<dbReference type="InterPro" id="IPR011011">
    <property type="entry name" value="Znf_FYVE_PHD"/>
</dbReference>
<evidence type="ECO:0000259" key="4">
    <source>
        <dbReference type="SMART" id="SM00249"/>
    </source>
</evidence>
<dbReference type="InterPro" id="IPR013083">
    <property type="entry name" value="Znf_RING/FYVE/PHD"/>
</dbReference>
<proteinExistence type="predicted"/>
<reference evidence="5" key="2">
    <citation type="submission" date="2022-01" db="EMBL/GenBank/DDBJ databases">
        <authorList>
            <person name="Yamashiro T."/>
            <person name="Shiraishi A."/>
            <person name="Satake H."/>
            <person name="Nakayama K."/>
        </authorList>
    </citation>
    <scope>NUCLEOTIDE SEQUENCE</scope>
</reference>
<dbReference type="InterPro" id="IPR001965">
    <property type="entry name" value="Znf_PHD"/>
</dbReference>
<organism evidence="5 6">
    <name type="scientific">Tanacetum coccineum</name>
    <dbReference type="NCBI Taxonomy" id="301880"/>
    <lineage>
        <taxon>Eukaryota</taxon>
        <taxon>Viridiplantae</taxon>
        <taxon>Streptophyta</taxon>
        <taxon>Embryophyta</taxon>
        <taxon>Tracheophyta</taxon>
        <taxon>Spermatophyta</taxon>
        <taxon>Magnoliopsida</taxon>
        <taxon>eudicotyledons</taxon>
        <taxon>Gunneridae</taxon>
        <taxon>Pentapetalae</taxon>
        <taxon>asterids</taxon>
        <taxon>campanulids</taxon>
        <taxon>Asterales</taxon>
        <taxon>Asteraceae</taxon>
        <taxon>Asteroideae</taxon>
        <taxon>Anthemideae</taxon>
        <taxon>Anthemidinae</taxon>
        <taxon>Tanacetum</taxon>
    </lineage>
</organism>
<reference evidence="5" key="1">
    <citation type="journal article" date="2022" name="Int. J. Mol. Sci.">
        <title>Draft Genome of Tanacetum Coccineum: Genomic Comparison of Closely Related Tanacetum-Family Plants.</title>
        <authorList>
            <person name="Yamashiro T."/>
            <person name="Shiraishi A."/>
            <person name="Nakayama K."/>
            <person name="Satake H."/>
        </authorList>
    </citation>
    <scope>NUCLEOTIDE SEQUENCE</scope>
</reference>
<name>A0ABQ5GE18_9ASTR</name>
<dbReference type="PANTHER" id="PTHR10782:SF80">
    <property type="entry name" value="CHROMATIN REGULATOR PHD FAMILY"/>
    <property type="match status" value="1"/>
</dbReference>
<keyword evidence="1" id="KW-0479">Metal-binding</keyword>
<comment type="caution">
    <text evidence="5">The sequence shown here is derived from an EMBL/GenBank/DDBJ whole genome shotgun (WGS) entry which is preliminary data.</text>
</comment>
<evidence type="ECO:0000256" key="3">
    <source>
        <dbReference type="ARBA" id="ARBA00022833"/>
    </source>
</evidence>
<dbReference type="PANTHER" id="PTHR10782">
    <property type="entry name" value="ZINC FINGER MIZ DOMAIN-CONTAINING PROTEIN"/>
    <property type="match status" value="1"/>
</dbReference>
<evidence type="ECO:0000256" key="1">
    <source>
        <dbReference type="ARBA" id="ARBA00022723"/>
    </source>
</evidence>
<dbReference type="SUPFAM" id="SSF57903">
    <property type="entry name" value="FYVE/PHD zinc finger"/>
    <property type="match status" value="1"/>
</dbReference>